<name>A0ABR9V630_9CHRO</name>
<keyword evidence="5" id="KW-1185">Reference proteome</keyword>
<sequence>MKKYRWLVVTVALISMVCHMVFSTPVMGANDAYCRFNQNEINLKTELRNRAFTSNNSQTMREYQEVVQRHSQMLRDCRNRNWLKEQGIWLRIYPCDVLDGSIEKVLDRIVDLGYNTVYLEVFFDGRVLLPKNGNNTVWRSVVEQPGYENRDLYAETLQKGRSRGLKMYAWLFSLNYGYSYSVRGDRTDVLALNGKGENSIGYVDDGSQTFVDPYHPVARQDYQRLLQAVLQRRPDGVLFDYIRYPRGAGTYSVASKVKDLWIYGSASRQALLARALNNQGRWILQRYVDQGFINGGDLEQMRELYPNETMPLWQGRNPNSANNLSALQLDLWYFTVAHAAQGVIEFLNFAVNQVRQMGIPAGAVFFPEGNQPVGEIGFDSRVQPWDNFPHSLPEFHPMSYALCGSASCIAQQVQTVADEIPNVSNVKPVLAGFWGRSEGQRPSLEVQMEGIRQANRGIISISHFAYSWLEPEHTRERRRSCNF</sequence>
<dbReference type="PANTHER" id="PTHR43405:SF1">
    <property type="entry name" value="GLYCOSYL HYDROLASE DIGH"/>
    <property type="match status" value="1"/>
</dbReference>
<evidence type="ECO:0000313" key="5">
    <source>
        <dbReference type="Proteomes" id="UP000654604"/>
    </source>
</evidence>
<dbReference type="InterPro" id="IPR017853">
    <property type="entry name" value="GH"/>
</dbReference>
<dbReference type="EMBL" id="JADEWC010000020">
    <property type="protein sequence ID" value="MBE9222984.1"/>
    <property type="molecule type" value="Genomic_DNA"/>
</dbReference>
<dbReference type="InterPro" id="IPR003790">
    <property type="entry name" value="GHL10"/>
</dbReference>
<dbReference type="Pfam" id="PF02638">
    <property type="entry name" value="GHL10"/>
    <property type="match status" value="1"/>
</dbReference>
<dbReference type="Proteomes" id="UP000654604">
    <property type="component" value="Unassembled WGS sequence"/>
</dbReference>
<dbReference type="PANTHER" id="PTHR43405">
    <property type="entry name" value="GLYCOSYL HYDROLASE DIGH"/>
    <property type="match status" value="1"/>
</dbReference>
<protein>
    <submittedName>
        <fullName evidence="4">Family 10 glycosylhydrolase</fullName>
    </submittedName>
</protein>
<feature type="domain" description="Glycosyl hydrolase-like 10" evidence="3">
    <location>
        <begin position="104"/>
        <end position="250"/>
    </location>
</feature>
<reference evidence="4 5" key="1">
    <citation type="submission" date="2020-10" db="EMBL/GenBank/DDBJ databases">
        <authorList>
            <person name="Castelo-Branco R."/>
            <person name="Eusebio N."/>
            <person name="Adriana R."/>
            <person name="Vieira A."/>
            <person name="Brugerolle De Fraissinette N."/>
            <person name="Rezende De Castro R."/>
            <person name="Schneider M.P."/>
            <person name="Vasconcelos V."/>
            <person name="Leao P.N."/>
        </authorList>
    </citation>
    <scope>NUCLEOTIDE SEQUENCE [LARGE SCALE GENOMIC DNA]</scope>
    <source>
        <strain evidence="4 5">LEGE 03274</strain>
    </source>
</reference>
<evidence type="ECO:0000313" key="4">
    <source>
        <dbReference type="EMBL" id="MBE9222984.1"/>
    </source>
</evidence>
<feature type="chain" id="PRO_5045793770" evidence="2">
    <location>
        <begin position="29"/>
        <end position="483"/>
    </location>
</feature>
<accession>A0ABR9V630</accession>
<dbReference type="InterPro" id="IPR052177">
    <property type="entry name" value="Divisome_Glycosyl_Hydrolase"/>
</dbReference>
<proteinExistence type="predicted"/>
<comment type="caution">
    <text evidence="4">The sequence shown here is derived from an EMBL/GenBank/DDBJ whole genome shotgun (WGS) entry which is preliminary data.</text>
</comment>
<evidence type="ECO:0000256" key="1">
    <source>
        <dbReference type="ARBA" id="ARBA00022729"/>
    </source>
</evidence>
<keyword evidence="1 2" id="KW-0732">Signal</keyword>
<evidence type="ECO:0000259" key="3">
    <source>
        <dbReference type="Pfam" id="PF02638"/>
    </source>
</evidence>
<dbReference type="Gene3D" id="3.20.20.80">
    <property type="entry name" value="Glycosidases"/>
    <property type="match status" value="1"/>
</dbReference>
<dbReference type="SUPFAM" id="SSF51445">
    <property type="entry name" value="(Trans)glycosidases"/>
    <property type="match status" value="1"/>
</dbReference>
<gene>
    <name evidence="4" type="ORF">IQ215_09785</name>
</gene>
<evidence type="ECO:0000256" key="2">
    <source>
        <dbReference type="SAM" id="SignalP"/>
    </source>
</evidence>
<organism evidence="4 5">
    <name type="scientific">Cyanobacterium stanieri LEGE 03274</name>
    <dbReference type="NCBI Taxonomy" id="1828756"/>
    <lineage>
        <taxon>Bacteria</taxon>
        <taxon>Bacillati</taxon>
        <taxon>Cyanobacteriota</taxon>
        <taxon>Cyanophyceae</taxon>
        <taxon>Oscillatoriophycideae</taxon>
        <taxon>Chroococcales</taxon>
        <taxon>Geminocystaceae</taxon>
        <taxon>Cyanobacterium</taxon>
    </lineage>
</organism>
<feature type="signal peptide" evidence="2">
    <location>
        <begin position="1"/>
        <end position="28"/>
    </location>
</feature>